<keyword evidence="1" id="KW-0540">Nuclease</keyword>
<dbReference type="Pfam" id="PF00035">
    <property type="entry name" value="dsrm"/>
    <property type="match status" value="2"/>
</dbReference>
<keyword evidence="2" id="KW-0255">Endonuclease</keyword>
<keyword evidence="4 5" id="KW-0694">RNA-binding</keyword>
<accession>R7U7S5</accession>
<evidence type="ECO:0000256" key="4">
    <source>
        <dbReference type="ARBA" id="ARBA00022884"/>
    </source>
</evidence>
<evidence type="ECO:0000256" key="2">
    <source>
        <dbReference type="ARBA" id="ARBA00022759"/>
    </source>
</evidence>
<dbReference type="InterPro" id="IPR014720">
    <property type="entry name" value="dsRBD_dom"/>
</dbReference>
<dbReference type="SMART" id="SM00358">
    <property type="entry name" value="DSRM"/>
    <property type="match status" value="3"/>
</dbReference>
<dbReference type="OrthoDB" id="5274873at2759"/>
<keyword evidence="10" id="KW-1185">Reference proteome</keyword>
<dbReference type="PROSITE" id="PS50137">
    <property type="entry name" value="DS_RBD"/>
    <property type="match status" value="1"/>
</dbReference>
<evidence type="ECO:0000259" key="7">
    <source>
        <dbReference type="PROSITE" id="PS50137"/>
    </source>
</evidence>
<evidence type="ECO:0000256" key="5">
    <source>
        <dbReference type="PROSITE-ProRule" id="PRU00266"/>
    </source>
</evidence>
<dbReference type="PANTHER" id="PTHR11207:SF0">
    <property type="entry name" value="RIBONUCLEASE 3"/>
    <property type="match status" value="1"/>
</dbReference>
<evidence type="ECO:0000313" key="9">
    <source>
        <dbReference type="EnsemblMetazoa" id="CapteP221252"/>
    </source>
</evidence>
<proteinExistence type="predicted"/>
<gene>
    <name evidence="8" type="ORF">CAPTEDRAFT_221252</name>
</gene>
<dbReference type="STRING" id="283909.R7U7S5"/>
<dbReference type="SUPFAM" id="SSF54768">
    <property type="entry name" value="dsRNA-binding domain-like"/>
    <property type="match status" value="3"/>
</dbReference>
<dbReference type="EMBL" id="AMQN01009062">
    <property type="status" value="NOT_ANNOTATED_CDS"/>
    <property type="molecule type" value="Genomic_DNA"/>
</dbReference>
<name>R7U7S5_CAPTE</name>
<dbReference type="Proteomes" id="UP000014760">
    <property type="component" value="Unassembled WGS sequence"/>
</dbReference>
<dbReference type="EMBL" id="KB304479">
    <property type="protein sequence ID" value="ELU02009.1"/>
    <property type="molecule type" value="Genomic_DNA"/>
</dbReference>
<reference evidence="8 10" key="2">
    <citation type="journal article" date="2013" name="Nature">
        <title>Insights into bilaterian evolution from three spiralian genomes.</title>
        <authorList>
            <person name="Simakov O."/>
            <person name="Marletaz F."/>
            <person name="Cho S.J."/>
            <person name="Edsinger-Gonzales E."/>
            <person name="Havlak P."/>
            <person name="Hellsten U."/>
            <person name="Kuo D.H."/>
            <person name="Larsson T."/>
            <person name="Lv J."/>
            <person name="Arendt D."/>
            <person name="Savage R."/>
            <person name="Osoegawa K."/>
            <person name="de Jong P."/>
            <person name="Grimwood J."/>
            <person name="Chapman J.A."/>
            <person name="Shapiro H."/>
            <person name="Aerts A."/>
            <person name="Otillar R.P."/>
            <person name="Terry A.Y."/>
            <person name="Boore J.L."/>
            <person name="Grigoriev I.V."/>
            <person name="Lindberg D.R."/>
            <person name="Seaver E.C."/>
            <person name="Weisblat D.A."/>
            <person name="Putnam N.H."/>
            <person name="Rokhsar D.S."/>
        </authorList>
    </citation>
    <scope>NUCLEOTIDE SEQUENCE</scope>
    <source>
        <strain evidence="8 10">I ESC-2004</strain>
    </source>
</reference>
<evidence type="ECO:0000256" key="3">
    <source>
        <dbReference type="ARBA" id="ARBA00022801"/>
    </source>
</evidence>
<dbReference type="CDD" id="cd19878">
    <property type="entry name" value="DSRM_AtDRB-like"/>
    <property type="match status" value="1"/>
</dbReference>
<dbReference type="HOGENOM" id="CLU_641315_0_0_1"/>
<dbReference type="GO" id="GO:0003725">
    <property type="term" value="F:double-stranded RNA binding"/>
    <property type="evidence" value="ECO:0007669"/>
    <property type="project" value="TreeGrafter"/>
</dbReference>
<protein>
    <recommendedName>
        <fullName evidence="7">DRBM domain-containing protein</fullName>
    </recommendedName>
</protein>
<dbReference type="GO" id="GO:0006396">
    <property type="term" value="P:RNA processing"/>
    <property type="evidence" value="ECO:0007669"/>
    <property type="project" value="TreeGrafter"/>
</dbReference>
<reference evidence="9" key="3">
    <citation type="submission" date="2015-06" db="UniProtKB">
        <authorList>
            <consortium name="EnsemblMetazoa"/>
        </authorList>
    </citation>
    <scope>IDENTIFICATION</scope>
</reference>
<dbReference type="CDD" id="cd00048">
    <property type="entry name" value="DSRM_SF"/>
    <property type="match status" value="1"/>
</dbReference>
<evidence type="ECO:0000256" key="1">
    <source>
        <dbReference type="ARBA" id="ARBA00022722"/>
    </source>
</evidence>
<feature type="region of interest" description="Disordered" evidence="6">
    <location>
        <begin position="348"/>
        <end position="372"/>
    </location>
</feature>
<feature type="domain" description="DRBM" evidence="7">
    <location>
        <begin position="49"/>
        <end position="116"/>
    </location>
</feature>
<dbReference type="GO" id="GO:0004525">
    <property type="term" value="F:ribonuclease III activity"/>
    <property type="evidence" value="ECO:0007669"/>
    <property type="project" value="TreeGrafter"/>
</dbReference>
<dbReference type="Gene3D" id="3.30.160.20">
    <property type="match status" value="2"/>
</dbReference>
<dbReference type="EnsemblMetazoa" id="CapteT221252">
    <property type="protein sequence ID" value="CapteP221252"/>
    <property type="gene ID" value="CapteG221252"/>
</dbReference>
<evidence type="ECO:0000256" key="6">
    <source>
        <dbReference type="SAM" id="MobiDB-lite"/>
    </source>
</evidence>
<keyword evidence="3" id="KW-0378">Hydrolase</keyword>
<organism evidence="8">
    <name type="scientific">Capitella teleta</name>
    <name type="common">Polychaete worm</name>
    <dbReference type="NCBI Taxonomy" id="283909"/>
    <lineage>
        <taxon>Eukaryota</taxon>
        <taxon>Metazoa</taxon>
        <taxon>Spiralia</taxon>
        <taxon>Lophotrochozoa</taxon>
        <taxon>Annelida</taxon>
        <taxon>Polychaeta</taxon>
        <taxon>Sedentaria</taxon>
        <taxon>Scolecida</taxon>
        <taxon>Capitellidae</taxon>
        <taxon>Capitella</taxon>
    </lineage>
</organism>
<dbReference type="GO" id="GO:0010468">
    <property type="term" value="P:regulation of gene expression"/>
    <property type="evidence" value="ECO:0007669"/>
    <property type="project" value="TreeGrafter"/>
</dbReference>
<evidence type="ECO:0000313" key="8">
    <source>
        <dbReference type="EMBL" id="ELU02009.1"/>
    </source>
</evidence>
<sequence length="428" mass="47813">MASVTNNISGLISGCNIGDNNLIVVNNCNSNNTVDVRPKEFLSPTGDINFKNKLQEYCQQKKIAIPKYELIPDPANNDKKSAVIVNGERFESVGAYPKKKESEMDAACVALKALQTAEAQKAPKYAAEQPVAITAVAKNCKPEKEKESTEENMIGQLNEVCQRNSVPAPQYNERGDKSGEFSCDVKFKMVVVLNENFENKKCAEKAVAKAALTKLGIEKESSESKNELQAYAQRNGEGNLPVYECGEGWVKVTVDVKIATDDKYASKKEAKKAIAAKAMGGIHGFGITKDTMYFIKWSIFRICLAVKSEAWTLLKDAYEETLFKERLKEIQATQPEDQPRAAQYFESRAHPPEGHPSGSLAPPQYRSNPRNPSKLVTARQELTLACANHIRSPYRRSNCEKNESSNVKQWHKYCKKLYRLGCRKRPFP</sequence>
<dbReference type="PANTHER" id="PTHR11207">
    <property type="entry name" value="RIBONUCLEASE III"/>
    <property type="match status" value="1"/>
</dbReference>
<evidence type="ECO:0000313" key="10">
    <source>
        <dbReference type="Proteomes" id="UP000014760"/>
    </source>
</evidence>
<dbReference type="AlphaFoldDB" id="R7U7S5"/>
<reference evidence="10" key="1">
    <citation type="submission" date="2012-12" db="EMBL/GenBank/DDBJ databases">
        <authorList>
            <person name="Hellsten U."/>
            <person name="Grimwood J."/>
            <person name="Chapman J.A."/>
            <person name="Shapiro H."/>
            <person name="Aerts A."/>
            <person name="Otillar R.P."/>
            <person name="Terry A.Y."/>
            <person name="Boore J.L."/>
            <person name="Simakov O."/>
            <person name="Marletaz F."/>
            <person name="Cho S.-J."/>
            <person name="Edsinger-Gonzales E."/>
            <person name="Havlak P."/>
            <person name="Kuo D.-H."/>
            <person name="Larsson T."/>
            <person name="Lv J."/>
            <person name="Arendt D."/>
            <person name="Savage R."/>
            <person name="Osoegawa K."/>
            <person name="de Jong P."/>
            <person name="Lindberg D.R."/>
            <person name="Seaver E.C."/>
            <person name="Weisblat D.A."/>
            <person name="Putnam N.H."/>
            <person name="Grigoriev I.V."/>
            <person name="Rokhsar D.S."/>
        </authorList>
    </citation>
    <scope>NUCLEOTIDE SEQUENCE</scope>
    <source>
        <strain evidence="10">I ESC-2004</strain>
    </source>
</reference>